<keyword evidence="5" id="KW-0464">Manganese</keyword>
<evidence type="ECO:0000256" key="3">
    <source>
        <dbReference type="ARBA" id="ARBA00022723"/>
    </source>
</evidence>
<dbReference type="EMBL" id="BMIY01000003">
    <property type="protein sequence ID" value="GGG53826.1"/>
    <property type="molecule type" value="Genomic_DNA"/>
</dbReference>
<dbReference type="GO" id="GO:0016020">
    <property type="term" value="C:membrane"/>
    <property type="evidence" value="ECO:0007669"/>
    <property type="project" value="GOC"/>
</dbReference>
<keyword evidence="1" id="KW-1003">Cell membrane</keyword>
<keyword evidence="4" id="KW-0472">Membrane</keyword>
<evidence type="ECO:0000256" key="2">
    <source>
        <dbReference type="ARBA" id="ARBA00022519"/>
    </source>
</evidence>
<keyword evidence="8" id="KW-1185">Reference proteome</keyword>
<gene>
    <name evidence="7" type="ORF">GCM10011403_08720</name>
</gene>
<dbReference type="InterPro" id="IPR043461">
    <property type="entry name" value="LpxH-like"/>
</dbReference>
<dbReference type="Gene3D" id="3.60.21.10">
    <property type="match status" value="1"/>
</dbReference>
<evidence type="ECO:0000259" key="6">
    <source>
        <dbReference type="Pfam" id="PF00149"/>
    </source>
</evidence>
<protein>
    <recommendedName>
        <fullName evidence="6">Calcineurin-like phosphoesterase domain-containing protein</fullName>
    </recommendedName>
</protein>
<dbReference type="PANTHER" id="PTHR34990">
    <property type="entry name" value="UDP-2,3-DIACYLGLUCOSAMINE HYDROLASE-RELATED"/>
    <property type="match status" value="1"/>
</dbReference>
<dbReference type="GO" id="GO:0009245">
    <property type="term" value="P:lipid A biosynthetic process"/>
    <property type="evidence" value="ECO:0007669"/>
    <property type="project" value="TreeGrafter"/>
</dbReference>
<evidence type="ECO:0000256" key="1">
    <source>
        <dbReference type="ARBA" id="ARBA00022475"/>
    </source>
</evidence>
<feature type="domain" description="Calcineurin-like phosphoesterase" evidence="6">
    <location>
        <begin position="14"/>
        <end position="212"/>
    </location>
</feature>
<dbReference type="InterPro" id="IPR029052">
    <property type="entry name" value="Metallo-depent_PP-like"/>
</dbReference>
<keyword evidence="2" id="KW-0997">Cell inner membrane</keyword>
<dbReference type="GO" id="GO:0046872">
    <property type="term" value="F:metal ion binding"/>
    <property type="evidence" value="ECO:0007669"/>
    <property type="project" value="UniProtKB-KW"/>
</dbReference>
<keyword evidence="3" id="KW-0479">Metal-binding</keyword>
<dbReference type="RefSeq" id="WP_068809964.1">
    <property type="nucleotide sequence ID" value="NZ_BMIY01000003.1"/>
</dbReference>
<dbReference type="InterPro" id="IPR004843">
    <property type="entry name" value="Calcineurin-like_PHP"/>
</dbReference>
<dbReference type="OrthoDB" id="9802481at2"/>
<evidence type="ECO:0000256" key="5">
    <source>
        <dbReference type="ARBA" id="ARBA00023211"/>
    </source>
</evidence>
<evidence type="ECO:0000313" key="8">
    <source>
        <dbReference type="Proteomes" id="UP000627715"/>
    </source>
</evidence>
<organism evidence="7 8">
    <name type="scientific">Pseudohongiella nitratireducens</name>
    <dbReference type="NCBI Taxonomy" id="1768907"/>
    <lineage>
        <taxon>Bacteria</taxon>
        <taxon>Pseudomonadati</taxon>
        <taxon>Pseudomonadota</taxon>
        <taxon>Gammaproteobacteria</taxon>
        <taxon>Pseudomonadales</taxon>
        <taxon>Pseudohongiellaceae</taxon>
        <taxon>Pseudohongiella</taxon>
    </lineage>
</organism>
<dbReference type="PANTHER" id="PTHR34990:SF2">
    <property type="entry name" value="BLL8164 PROTEIN"/>
    <property type="match status" value="1"/>
</dbReference>
<accession>A0A917GQE9</accession>
<dbReference type="SUPFAM" id="SSF56300">
    <property type="entry name" value="Metallo-dependent phosphatases"/>
    <property type="match status" value="1"/>
</dbReference>
<proteinExistence type="predicted"/>
<dbReference type="Pfam" id="PF00149">
    <property type="entry name" value="Metallophos"/>
    <property type="match status" value="1"/>
</dbReference>
<dbReference type="AlphaFoldDB" id="A0A917GQE9"/>
<evidence type="ECO:0000313" key="7">
    <source>
        <dbReference type="EMBL" id="GGG53826.1"/>
    </source>
</evidence>
<dbReference type="Proteomes" id="UP000627715">
    <property type="component" value="Unassembled WGS sequence"/>
</dbReference>
<reference evidence="7" key="1">
    <citation type="journal article" date="2014" name="Int. J. Syst. Evol. Microbiol.">
        <title>Complete genome sequence of Corynebacterium casei LMG S-19264T (=DSM 44701T), isolated from a smear-ripened cheese.</title>
        <authorList>
            <consortium name="US DOE Joint Genome Institute (JGI-PGF)"/>
            <person name="Walter F."/>
            <person name="Albersmeier A."/>
            <person name="Kalinowski J."/>
            <person name="Ruckert C."/>
        </authorList>
    </citation>
    <scope>NUCLEOTIDE SEQUENCE</scope>
    <source>
        <strain evidence="7">CGMCC 1.15425</strain>
    </source>
</reference>
<name>A0A917GQE9_9GAMM</name>
<sequence length="271" mass="30744">MKSINPPQKKRYRSIFISDLHLGFKGCQADLLIDFLNKTDSDYLYLVGDIFDGWELKKRPYWPDSHQQVVKLILNKAANGTRVIYTPGNHDERARDFCGHQFDRIEVKHSAVHETSAGKKMLVLHGDQFDTVVKISPVLAHLGSTMYGHLLFMNRIVNGARRLFGKPYWSLAAHLKHRVKNVVSYIGRFEEAVINSTRSQQLDGVICGHIHHAEITSFGKTLYCNTGDWVESCTALIESADGQLQILRWADADERATESEEEHDKALPEAA</sequence>
<comment type="caution">
    <text evidence="7">The sequence shown here is derived from an EMBL/GenBank/DDBJ whole genome shotgun (WGS) entry which is preliminary data.</text>
</comment>
<dbReference type="GO" id="GO:0008758">
    <property type="term" value="F:UDP-2,3-diacylglucosamine hydrolase activity"/>
    <property type="evidence" value="ECO:0007669"/>
    <property type="project" value="TreeGrafter"/>
</dbReference>
<reference evidence="7" key="2">
    <citation type="submission" date="2020-09" db="EMBL/GenBank/DDBJ databases">
        <authorList>
            <person name="Sun Q."/>
            <person name="Zhou Y."/>
        </authorList>
    </citation>
    <scope>NUCLEOTIDE SEQUENCE</scope>
    <source>
        <strain evidence="7">CGMCC 1.15425</strain>
    </source>
</reference>
<evidence type="ECO:0000256" key="4">
    <source>
        <dbReference type="ARBA" id="ARBA00023136"/>
    </source>
</evidence>
<dbReference type="CDD" id="cd07398">
    <property type="entry name" value="MPP_YbbF-LpxH"/>
    <property type="match status" value="1"/>
</dbReference>